<feature type="region of interest" description="Disordered" evidence="4">
    <location>
        <begin position="281"/>
        <end position="310"/>
    </location>
</feature>
<dbReference type="GO" id="GO:0005576">
    <property type="term" value="C:extracellular region"/>
    <property type="evidence" value="ECO:0007669"/>
    <property type="project" value="TreeGrafter"/>
</dbReference>
<dbReference type="PANTHER" id="PTHR10913:SF45">
    <property type="entry name" value="FOLLISTATIN, ISOFORM A-RELATED"/>
    <property type="match status" value="1"/>
</dbReference>
<evidence type="ECO:0000259" key="6">
    <source>
        <dbReference type="PROSITE" id="PS51465"/>
    </source>
</evidence>
<feature type="compositionally biased region" description="Acidic residues" evidence="4">
    <location>
        <begin position="286"/>
        <end position="300"/>
    </location>
</feature>
<dbReference type="AlphaFoldDB" id="A0A8K1C333"/>
<evidence type="ECO:0000256" key="1">
    <source>
        <dbReference type="ARBA" id="ARBA00022690"/>
    </source>
</evidence>
<dbReference type="OrthoDB" id="343609at2759"/>
<feature type="region of interest" description="Disordered" evidence="4">
    <location>
        <begin position="134"/>
        <end position="160"/>
    </location>
</feature>
<gene>
    <name evidence="7" type="ORF">Poli38472_013148</name>
</gene>
<keyword evidence="2" id="KW-0722">Serine protease inhibitor</keyword>
<keyword evidence="8" id="KW-1185">Reference proteome</keyword>
<feature type="domain" description="Kazal-like" evidence="6">
    <location>
        <begin position="303"/>
        <end position="355"/>
    </location>
</feature>
<accession>A0A8K1C333</accession>
<dbReference type="SMART" id="SM00280">
    <property type="entry name" value="KAZAL"/>
    <property type="match status" value="5"/>
</dbReference>
<name>A0A8K1C333_PYTOL</name>
<dbReference type="PANTHER" id="PTHR10913">
    <property type="entry name" value="FOLLISTATIN-RELATED"/>
    <property type="match status" value="1"/>
</dbReference>
<proteinExistence type="predicted"/>
<dbReference type="EMBL" id="SPLM01000148">
    <property type="protein sequence ID" value="TMW55257.1"/>
    <property type="molecule type" value="Genomic_DNA"/>
</dbReference>
<evidence type="ECO:0000256" key="5">
    <source>
        <dbReference type="SAM" id="SignalP"/>
    </source>
</evidence>
<comment type="caution">
    <text evidence="7">The sequence shown here is derived from an EMBL/GenBank/DDBJ whole genome shotgun (WGS) entry which is preliminary data.</text>
</comment>
<evidence type="ECO:0000256" key="2">
    <source>
        <dbReference type="ARBA" id="ARBA00022900"/>
    </source>
</evidence>
<dbReference type="CDD" id="cd00104">
    <property type="entry name" value="KAZAL_FS"/>
    <property type="match status" value="5"/>
</dbReference>
<reference evidence="7" key="1">
    <citation type="submission" date="2019-03" db="EMBL/GenBank/DDBJ databases">
        <title>Long read genome sequence of the mycoparasitic Pythium oligandrum ATCC 38472 isolated from sugarbeet rhizosphere.</title>
        <authorList>
            <person name="Gaulin E."/>
        </authorList>
    </citation>
    <scope>NUCLEOTIDE SEQUENCE</scope>
    <source>
        <strain evidence="7">ATCC 38472_TT</strain>
    </source>
</reference>
<dbReference type="Pfam" id="PF07648">
    <property type="entry name" value="Kazal_2"/>
    <property type="match status" value="4"/>
</dbReference>
<evidence type="ECO:0000256" key="3">
    <source>
        <dbReference type="ARBA" id="ARBA00023157"/>
    </source>
</evidence>
<organism evidence="7 8">
    <name type="scientific">Pythium oligandrum</name>
    <name type="common">Mycoparasitic fungus</name>
    <dbReference type="NCBI Taxonomy" id="41045"/>
    <lineage>
        <taxon>Eukaryota</taxon>
        <taxon>Sar</taxon>
        <taxon>Stramenopiles</taxon>
        <taxon>Oomycota</taxon>
        <taxon>Peronosporomycetes</taxon>
        <taxon>Pythiales</taxon>
        <taxon>Pythiaceae</taxon>
        <taxon>Pythium</taxon>
    </lineage>
</organism>
<keyword evidence="1" id="KW-0646">Protease inhibitor</keyword>
<keyword evidence="5" id="KW-0732">Signal</keyword>
<feature type="domain" description="Kazal-like" evidence="6">
    <location>
        <begin position="79"/>
        <end position="133"/>
    </location>
</feature>
<sequence length="362" mass="37712">MQVVSILRALAVFAVLDSVSALRGCNMRCTNEMKPVCGSNGFTYDNECHLKLAKCADPDSTLSVVSSGECPTKDQVTATPKGDGCEVLCMDSFNPVCGSDGVTYSNECQLKQANCGKNLKSAITIASTGECATDADASDDNDAEMTIGPAPEPEPVTSDAEVGSDSDCEVSCLSSYQPVCGSDGVTYSNSCELKRANCKSNSRSVGITQVATGECAEAAGSAAAGSETPEPAAGCSKICPSSYSPVCGTNGVTYANKCKFEVAKCTIRIATLAIKSEGECTAASSDDGDDDDDVSDDSGSAEEPVSGGCSRNCSREFKPVCGSDGVTYTNECHFEVARCTKRIAMMSYKDGSCDERRRALRF</sequence>
<feature type="domain" description="Kazal-like" evidence="6">
    <location>
        <begin position="19"/>
        <end position="72"/>
    </location>
</feature>
<feature type="domain" description="Kazal-like" evidence="6">
    <location>
        <begin position="229"/>
        <end position="282"/>
    </location>
</feature>
<protein>
    <recommendedName>
        <fullName evidence="6">Kazal-like domain-containing protein</fullName>
    </recommendedName>
</protein>
<evidence type="ECO:0000256" key="4">
    <source>
        <dbReference type="SAM" id="MobiDB-lite"/>
    </source>
</evidence>
<dbReference type="InterPro" id="IPR002350">
    <property type="entry name" value="Kazal_dom"/>
</dbReference>
<dbReference type="InterPro" id="IPR036058">
    <property type="entry name" value="Kazal_dom_sf"/>
</dbReference>
<dbReference type="Pfam" id="PF00050">
    <property type="entry name" value="Kazal_1"/>
    <property type="match status" value="1"/>
</dbReference>
<evidence type="ECO:0000313" key="8">
    <source>
        <dbReference type="Proteomes" id="UP000794436"/>
    </source>
</evidence>
<feature type="signal peptide" evidence="5">
    <location>
        <begin position="1"/>
        <end position="21"/>
    </location>
</feature>
<feature type="domain" description="Kazal-like" evidence="6">
    <location>
        <begin position="162"/>
        <end position="217"/>
    </location>
</feature>
<dbReference type="Proteomes" id="UP000794436">
    <property type="component" value="Unassembled WGS sequence"/>
</dbReference>
<dbReference type="PROSITE" id="PS51465">
    <property type="entry name" value="KAZAL_2"/>
    <property type="match status" value="5"/>
</dbReference>
<feature type="chain" id="PRO_5035476864" description="Kazal-like domain-containing protein" evidence="5">
    <location>
        <begin position="22"/>
        <end position="362"/>
    </location>
</feature>
<dbReference type="Gene3D" id="3.30.60.30">
    <property type="match status" value="5"/>
</dbReference>
<dbReference type="SUPFAM" id="SSF100895">
    <property type="entry name" value="Kazal-type serine protease inhibitors"/>
    <property type="match status" value="5"/>
</dbReference>
<keyword evidence="3" id="KW-1015">Disulfide bond</keyword>
<dbReference type="InterPro" id="IPR050653">
    <property type="entry name" value="Prot_Inhib_GrowthFact_Antg"/>
</dbReference>
<evidence type="ECO:0000313" key="7">
    <source>
        <dbReference type="EMBL" id="TMW55257.1"/>
    </source>
</evidence>